<dbReference type="InterPro" id="IPR035513">
    <property type="entry name" value="Invertase/methylesterase_inhib"/>
</dbReference>
<comment type="caution">
    <text evidence="2">The sequence shown here is derived from an EMBL/GenBank/DDBJ whole genome shotgun (WGS) entry which is preliminary data.</text>
</comment>
<evidence type="ECO:0000313" key="3">
    <source>
        <dbReference type="Proteomes" id="UP000636709"/>
    </source>
</evidence>
<feature type="chain" id="PRO_5032891333" evidence="1">
    <location>
        <begin position="22"/>
        <end position="573"/>
    </location>
</feature>
<accession>A0A835EPX8</accession>
<dbReference type="AlphaFoldDB" id="A0A835EPX8"/>
<dbReference type="SUPFAM" id="SSF101148">
    <property type="entry name" value="Plant invertase/pectin methylesterase inhibitor"/>
    <property type="match status" value="1"/>
</dbReference>
<organism evidence="2 3">
    <name type="scientific">Digitaria exilis</name>
    <dbReference type="NCBI Taxonomy" id="1010633"/>
    <lineage>
        <taxon>Eukaryota</taxon>
        <taxon>Viridiplantae</taxon>
        <taxon>Streptophyta</taxon>
        <taxon>Embryophyta</taxon>
        <taxon>Tracheophyta</taxon>
        <taxon>Spermatophyta</taxon>
        <taxon>Magnoliopsida</taxon>
        <taxon>Liliopsida</taxon>
        <taxon>Poales</taxon>
        <taxon>Poaceae</taxon>
        <taxon>PACMAD clade</taxon>
        <taxon>Panicoideae</taxon>
        <taxon>Panicodae</taxon>
        <taxon>Paniceae</taxon>
        <taxon>Anthephorinae</taxon>
        <taxon>Digitaria</taxon>
    </lineage>
</organism>
<keyword evidence="1" id="KW-0732">Signal</keyword>
<proteinExistence type="predicted"/>
<keyword evidence="3" id="KW-1185">Reference proteome</keyword>
<evidence type="ECO:0000313" key="2">
    <source>
        <dbReference type="EMBL" id="KAF8712748.1"/>
    </source>
</evidence>
<reference evidence="2" key="1">
    <citation type="submission" date="2020-07" db="EMBL/GenBank/DDBJ databases">
        <title>Genome sequence and genetic diversity analysis of an under-domesticated orphan crop, white fonio (Digitaria exilis).</title>
        <authorList>
            <person name="Bennetzen J.L."/>
            <person name="Chen S."/>
            <person name="Ma X."/>
            <person name="Wang X."/>
            <person name="Yssel A.E.J."/>
            <person name="Chaluvadi S.R."/>
            <person name="Johnson M."/>
            <person name="Gangashetty P."/>
            <person name="Hamidou F."/>
            <person name="Sanogo M.D."/>
            <person name="Zwaenepoel A."/>
            <person name="Wallace J."/>
            <person name="Van De Peer Y."/>
            <person name="Van Deynze A."/>
        </authorList>
    </citation>
    <scope>NUCLEOTIDE SEQUENCE</scope>
    <source>
        <tissue evidence="2">Leaves</tissue>
    </source>
</reference>
<dbReference type="OrthoDB" id="676883at2759"/>
<dbReference type="PANTHER" id="PTHR34838">
    <property type="entry name" value="OS08G0142100 PROTEIN-RELATED"/>
    <property type="match status" value="1"/>
</dbReference>
<dbReference type="Proteomes" id="UP000636709">
    <property type="component" value="Unassembled WGS sequence"/>
</dbReference>
<name>A0A835EPX8_9POAL</name>
<feature type="signal peptide" evidence="1">
    <location>
        <begin position="1"/>
        <end position="21"/>
    </location>
</feature>
<sequence length="573" mass="63265">MSPFVVVAMALVSLSSTIVAASDDCLSAHMNITMEAAYREAIAGKPMHMFEDCMGFAGGSKLAELKYFLTVFMVKIALDNASIPREDKAAYELCVKDYREVYSAMDRTSDRLERVRKRLPECCGLDLGNEYKAALRSVEACRDCLAKLKLPDSELLGMAESNYDETFVAYLIAMIDKSLFVVVVVALVSLSSTKVTGDGCPGAHRNMTMEAACREAMVGKPMAMYKLCMGTLGRRTPVGSIHEACEYAFIAAVEVGQDYMFTMSWVRNALGNASIPIEKAAYDQCGRSYHVANAAMDRTWRRLARVRTRLPERCGLDLGAEYRVALRSLRACRDDHLAKMPDSQLLGMAKADYDRTQVAYRLVSFCSTIVAVGDGCPGAHRNITMETACREAMPGKPMRMYEDCMGTLGARNRVIGRKSIYDASEYVYVAMSVAEQGYFLTVFGMMFALDNTSIPGEEKAAYELCIHDYQEADAAMNRTSNRLERVRKGLPEHCGVNLGDEYRVALRGLGACRDSLAKLSNSPLLDVVKNNYDRTMVAYMVAWHACCWQPCGCHTLLTGSPAIPSIPNLTSLL</sequence>
<protein>
    <submittedName>
        <fullName evidence="2">Uncharacterized protein</fullName>
    </submittedName>
</protein>
<gene>
    <name evidence="2" type="ORF">HU200_028516</name>
</gene>
<evidence type="ECO:0000256" key="1">
    <source>
        <dbReference type="SAM" id="SignalP"/>
    </source>
</evidence>
<dbReference type="PANTHER" id="PTHR34838:SF2">
    <property type="entry name" value="OS08G0142500 PROTEIN"/>
    <property type="match status" value="1"/>
</dbReference>
<dbReference type="EMBL" id="JACEFO010001742">
    <property type="protein sequence ID" value="KAF8712748.1"/>
    <property type="molecule type" value="Genomic_DNA"/>
</dbReference>